<dbReference type="Gene3D" id="1.20.1070.10">
    <property type="entry name" value="Rhodopsin 7-helix transmembrane proteins"/>
    <property type="match status" value="1"/>
</dbReference>
<evidence type="ECO:0000256" key="8">
    <source>
        <dbReference type="RuleBase" id="RU000688"/>
    </source>
</evidence>
<gene>
    <name evidence="13" type="primary">LOC106073531</name>
</gene>
<evidence type="ECO:0000256" key="3">
    <source>
        <dbReference type="ARBA" id="ARBA00022989"/>
    </source>
</evidence>
<dbReference type="SUPFAM" id="SSF81321">
    <property type="entry name" value="Family A G protein-coupled receptor-like"/>
    <property type="match status" value="1"/>
</dbReference>
<dbReference type="RefSeq" id="XP_055860591.1">
    <property type="nucleotide sequence ID" value="XM_056004616.1"/>
</dbReference>
<keyword evidence="2 8" id="KW-0812">Transmembrane</keyword>
<evidence type="ECO:0000256" key="9">
    <source>
        <dbReference type="SAM" id="MobiDB-lite"/>
    </source>
</evidence>
<dbReference type="GO" id="GO:0005886">
    <property type="term" value="C:plasma membrane"/>
    <property type="evidence" value="ECO:0007669"/>
    <property type="project" value="TreeGrafter"/>
</dbReference>
<feature type="transmembrane region" description="Helical" evidence="10">
    <location>
        <begin position="98"/>
        <end position="123"/>
    </location>
</feature>
<feature type="transmembrane region" description="Helical" evidence="10">
    <location>
        <begin position="63"/>
        <end position="86"/>
    </location>
</feature>
<evidence type="ECO:0000256" key="1">
    <source>
        <dbReference type="ARBA" id="ARBA00004141"/>
    </source>
</evidence>
<feature type="transmembrane region" description="Helical" evidence="10">
    <location>
        <begin position="175"/>
        <end position="198"/>
    </location>
</feature>
<organism evidence="12 13">
    <name type="scientific">Biomphalaria glabrata</name>
    <name type="common">Bloodfluke planorb</name>
    <name type="synonym">Freshwater snail</name>
    <dbReference type="NCBI Taxonomy" id="6526"/>
    <lineage>
        <taxon>Eukaryota</taxon>
        <taxon>Metazoa</taxon>
        <taxon>Spiralia</taxon>
        <taxon>Lophotrochozoa</taxon>
        <taxon>Mollusca</taxon>
        <taxon>Gastropoda</taxon>
        <taxon>Heterobranchia</taxon>
        <taxon>Euthyneura</taxon>
        <taxon>Panpulmonata</taxon>
        <taxon>Hygrophila</taxon>
        <taxon>Lymnaeoidea</taxon>
        <taxon>Planorbidae</taxon>
        <taxon>Biomphalaria</taxon>
    </lineage>
</organism>
<feature type="transmembrane region" description="Helical" evidence="10">
    <location>
        <begin position="405"/>
        <end position="425"/>
    </location>
</feature>
<keyword evidence="3 10" id="KW-1133">Transmembrane helix</keyword>
<evidence type="ECO:0000256" key="10">
    <source>
        <dbReference type="SAM" id="Phobius"/>
    </source>
</evidence>
<feature type="transmembrane region" description="Helical" evidence="10">
    <location>
        <begin position="135"/>
        <end position="154"/>
    </location>
</feature>
<accession>A0A9W2YD16</accession>
<dbReference type="PRINTS" id="PR00237">
    <property type="entry name" value="GPCRRHODOPSN"/>
</dbReference>
<evidence type="ECO:0000256" key="4">
    <source>
        <dbReference type="ARBA" id="ARBA00023040"/>
    </source>
</evidence>
<proteinExistence type="inferred from homology"/>
<evidence type="ECO:0000256" key="7">
    <source>
        <dbReference type="ARBA" id="ARBA00023224"/>
    </source>
</evidence>
<dbReference type="GO" id="GO:0004930">
    <property type="term" value="F:G protein-coupled receptor activity"/>
    <property type="evidence" value="ECO:0007669"/>
    <property type="project" value="UniProtKB-KW"/>
</dbReference>
<feature type="region of interest" description="Disordered" evidence="9">
    <location>
        <begin position="266"/>
        <end position="296"/>
    </location>
</feature>
<dbReference type="AlphaFoldDB" id="A0A9W2YD16"/>
<dbReference type="Proteomes" id="UP001165740">
    <property type="component" value="Chromosome 11"/>
</dbReference>
<feature type="compositionally biased region" description="Basic residues" evidence="9">
    <location>
        <begin position="500"/>
        <end position="510"/>
    </location>
</feature>
<feature type="domain" description="G-protein coupled receptors family 1 profile" evidence="11">
    <location>
        <begin position="76"/>
        <end position="422"/>
    </location>
</feature>
<dbReference type="OrthoDB" id="5987909at2759"/>
<keyword evidence="6 8" id="KW-0675">Receptor</keyword>
<evidence type="ECO:0000313" key="13">
    <source>
        <dbReference type="RefSeq" id="XP_055860591.1"/>
    </source>
</evidence>
<dbReference type="InterPro" id="IPR000276">
    <property type="entry name" value="GPCR_Rhodpsn"/>
</dbReference>
<evidence type="ECO:0000256" key="5">
    <source>
        <dbReference type="ARBA" id="ARBA00023136"/>
    </source>
</evidence>
<comment type="similarity">
    <text evidence="8">Belongs to the G-protein coupled receptor 1 family.</text>
</comment>
<dbReference type="OMA" id="HIMEDAE"/>
<feature type="transmembrane region" description="Helical" evidence="10">
    <location>
        <begin position="234"/>
        <end position="256"/>
    </location>
</feature>
<feature type="compositionally biased region" description="Pro residues" evidence="9">
    <location>
        <begin position="270"/>
        <end position="285"/>
    </location>
</feature>
<evidence type="ECO:0000313" key="12">
    <source>
        <dbReference type="Proteomes" id="UP001165740"/>
    </source>
</evidence>
<dbReference type="PANTHER" id="PTHR45695:SF22">
    <property type="entry name" value="G-PROTEIN COUPLED RECEPTORS FAMILY 1 PROFILE DOMAIN-CONTAINING PROTEIN"/>
    <property type="match status" value="1"/>
</dbReference>
<keyword evidence="5 10" id="KW-0472">Membrane</keyword>
<dbReference type="PANTHER" id="PTHR45695">
    <property type="entry name" value="LEUCOKININ RECEPTOR-RELATED"/>
    <property type="match status" value="1"/>
</dbReference>
<evidence type="ECO:0000256" key="2">
    <source>
        <dbReference type="ARBA" id="ARBA00022692"/>
    </source>
</evidence>
<dbReference type="GeneID" id="106073531"/>
<comment type="subcellular location">
    <subcellularLocation>
        <location evidence="1">Membrane</location>
        <topology evidence="1">Multi-pass membrane protein</topology>
    </subcellularLocation>
</comment>
<evidence type="ECO:0000256" key="6">
    <source>
        <dbReference type="ARBA" id="ARBA00023170"/>
    </source>
</evidence>
<dbReference type="PROSITE" id="PS50262">
    <property type="entry name" value="G_PROTEIN_RECEP_F1_2"/>
    <property type="match status" value="1"/>
</dbReference>
<sequence length="677" mass="75966">MDVMTFLEASTESLDTTSIFNSSSQYVTASQLGGVTNASLGYYGGNHTTRGMHIMEDAEKHRIIIICVIMAFTLIGNLTMIMVLLCKRSRRIKRVNILLVNLAIGDVAVALFVNSTEIFFIAFGDWTLGPLMCKVSVYVQLICLSSTTNLLTSMSIDRYQVIVKPMQSLAKRPRIWLKIAISWIISLILPIPQLFIFLQYNDGLKYDGTPKRICGSKGYTAQWQRKAYFTFTTVYILVIPISIMMYCYVKIIRVVWVRAKNESRRRPSCLIPPRPPATTPAPTAPPKQLSETYDKGGKGGVRCGCDGDAEMRLPVVSWAKSAKEKKDSNDNAEDKKKVIDFSEDMHPGSPRMSVRRSLVTASKRRALIMTLSVVISFLVCQLPYFIVTLIRIYSDYRVKLESLKIFSEFMVMVHSTLNPILYGLFTLRQYHLKFLFSILTCSNRASPTPGARASPSLGTRQSSLDERHQLLNSVRSKFTLRTNTCDSGIVSHTGSDQKVPKKSFRREKHPKQIASTTAVMVVSSSLSQPSSASISILNKFKFKKLPPYSKKTRAHFKGKQHKDTLLFANSDAITLKNKRRSKSIETEPSEVDISISPEYHQDFTESGALIANTHILKKNVSPTSCPTVGATANRSKTENTKHVFDMHSTFSEVDDSDKSIHWIPQDDQFIIGGLTRV</sequence>
<dbReference type="InterPro" id="IPR017452">
    <property type="entry name" value="GPCR_Rhodpsn_7TM"/>
</dbReference>
<feature type="transmembrane region" description="Helical" evidence="10">
    <location>
        <begin position="366"/>
        <end position="393"/>
    </location>
</feature>
<keyword evidence="12" id="KW-1185">Reference proteome</keyword>
<name>A0A9W2YD16_BIOGL</name>
<reference evidence="13" key="1">
    <citation type="submission" date="2025-08" db="UniProtKB">
        <authorList>
            <consortium name="RefSeq"/>
        </authorList>
    </citation>
    <scope>IDENTIFICATION</scope>
</reference>
<dbReference type="PROSITE" id="PS00237">
    <property type="entry name" value="G_PROTEIN_RECEP_F1_1"/>
    <property type="match status" value="1"/>
</dbReference>
<dbReference type="Pfam" id="PF00001">
    <property type="entry name" value="7tm_1"/>
    <property type="match status" value="1"/>
</dbReference>
<keyword evidence="4 8" id="KW-0297">G-protein coupled receptor</keyword>
<keyword evidence="7 8" id="KW-0807">Transducer</keyword>
<protein>
    <submittedName>
        <fullName evidence="13">Vasopressin V1a receptor-like</fullName>
    </submittedName>
</protein>
<evidence type="ECO:0000259" key="11">
    <source>
        <dbReference type="PROSITE" id="PS50262"/>
    </source>
</evidence>
<feature type="region of interest" description="Disordered" evidence="9">
    <location>
        <begin position="491"/>
        <end position="510"/>
    </location>
</feature>